<proteinExistence type="inferred from homology"/>
<dbReference type="Pfam" id="PF04832">
    <property type="entry name" value="SOUL"/>
    <property type="match status" value="1"/>
</dbReference>
<gene>
    <name evidence="3" type="ORF">RRG08_044088</name>
</gene>
<evidence type="ECO:0000256" key="1">
    <source>
        <dbReference type="ARBA" id="ARBA00009817"/>
    </source>
</evidence>
<feature type="signal peptide" evidence="2">
    <location>
        <begin position="1"/>
        <end position="28"/>
    </location>
</feature>
<dbReference type="Gene3D" id="3.20.80.10">
    <property type="entry name" value="Regulatory factor, effector binding domain"/>
    <property type="match status" value="1"/>
</dbReference>
<feature type="chain" id="PRO_5041898057" description="Heme-binding protein 2" evidence="2">
    <location>
        <begin position="29"/>
        <end position="210"/>
    </location>
</feature>
<keyword evidence="4" id="KW-1185">Reference proteome</keyword>
<accession>A0AAE1DCA2</accession>
<dbReference type="FunFam" id="3.20.80.10:FF:000002">
    <property type="entry name" value="Heme-binding protein 2"/>
    <property type="match status" value="1"/>
</dbReference>
<evidence type="ECO:0000313" key="3">
    <source>
        <dbReference type="EMBL" id="KAK3764158.1"/>
    </source>
</evidence>
<dbReference type="PANTHER" id="PTHR11220:SF1">
    <property type="entry name" value="HEME-BINDING PROTEIN 2"/>
    <property type="match status" value="1"/>
</dbReference>
<sequence length="210" mass="23734">MTFSKVVTILASWLVVSIAGAAITSTSSLSHDICHGLEYPKFTVLNKTADWELRHYGPTKWVSTNTTAMFRDDVTSQLFSLLFRYISKENAAHTKIDMTAPVATKIIHGQGPNYESELIMHFMLPFAYWDSPIAPTNPAVTIQEWPAMDIYVRSFGGFAKEADYMDNLAKLSEDLTGSNFSFEDAFFFTAGYDGPYTFVNRHNEVWIQKK</sequence>
<comment type="similarity">
    <text evidence="1">Belongs to the HEBP family.</text>
</comment>
<evidence type="ECO:0000256" key="2">
    <source>
        <dbReference type="SAM" id="SignalP"/>
    </source>
</evidence>
<dbReference type="PANTHER" id="PTHR11220">
    <property type="entry name" value="HEME-BINDING PROTEIN-RELATED"/>
    <property type="match status" value="1"/>
</dbReference>
<evidence type="ECO:0000313" key="4">
    <source>
        <dbReference type="Proteomes" id="UP001283361"/>
    </source>
</evidence>
<organism evidence="3 4">
    <name type="scientific">Elysia crispata</name>
    <name type="common">lettuce slug</name>
    <dbReference type="NCBI Taxonomy" id="231223"/>
    <lineage>
        <taxon>Eukaryota</taxon>
        <taxon>Metazoa</taxon>
        <taxon>Spiralia</taxon>
        <taxon>Lophotrochozoa</taxon>
        <taxon>Mollusca</taxon>
        <taxon>Gastropoda</taxon>
        <taxon>Heterobranchia</taxon>
        <taxon>Euthyneura</taxon>
        <taxon>Panpulmonata</taxon>
        <taxon>Sacoglossa</taxon>
        <taxon>Placobranchoidea</taxon>
        <taxon>Plakobranchidae</taxon>
        <taxon>Elysia</taxon>
    </lineage>
</organism>
<dbReference type="Proteomes" id="UP001283361">
    <property type="component" value="Unassembled WGS sequence"/>
</dbReference>
<name>A0AAE1DCA2_9GAST</name>
<reference evidence="3" key="1">
    <citation type="journal article" date="2023" name="G3 (Bethesda)">
        <title>A reference genome for the long-term kleptoplast-retaining sea slug Elysia crispata morphotype clarki.</title>
        <authorList>
            <person name="Eastman K.E."/>
            <person name="Pendleton A.L."/>
            <person name="Shaikh M.A."/>
            <person name="Suttiyut T."/>
            <person name="Ogas R."/>
            <person name="Tomko P."/>
            <person name="Gavelis G."/>
            <person name="Widhalm J.R."/>
            <person name="Wisecaver J.H."/>
        </authorList>
    </citation>
    <scope>NUCLEOTIDE SEQUENCE</scope>
    <source>
        <strain evidence="3">ECLA1</strain>
    </source>
</reference>
<evidence type="ECO:0008006" key="5">
    <source>
        <dbReference type="Google" id="ProtNLM"/>
    </source>
</evidence>
<keyword evidence="2" id="KW-0732">Signal</keyword>
<dbReference type="EMBL" id="JAWDGP010004466">
    <property type="protein sequence ID" value="KAK3764158.1"/>
    <property type="molecule type" value="Genomic_DNA"/>
</dbReference>
<protein>
    <recommendedName>
        <fullName evidence="5">Heme-binding protein 2</fullName>
    </recommendedName>
</protein>
<comment type="caution">
    <text evidence="3">The sequence shown here is derived from an EMBL/GenBank/DDBJ whole genome shotgun (WGS) entry which is preliminary data.</text>
</comment>
<dbReference type="InterPro" id="IPR006917">
    <property type="entry name" value="SOUL_heme-bd"/>
</dbReference>
<dbReference type="SUPFAM" id="SSF55136">
    <property type="entry name" value="Probable bacterial effector-binding domain"/>
    <property type="match status" value="1"/>
</dbReference>
<dbReference type="AlphaFoldDB" id="A0AAE1DCA2"/>
<dbReference type="InterPro" id="IPR011256">
    <property type="entry name" value="Reg_factor_effector_dom_sf"/>
</dbReference>